<dbReference type="InterPro" id="IPR029035">
    <property type="entry name" value="DHS-like_NAD/FAD-binding_dom"/>
</dbReference>
<dbReference type="PANTHER" id="PTHR18968">
    <property type="entry name" value="THIAMINE PYROPHOSPHATE ENZYMES"/>
    <property type="match status" value="1"/>
</dbReference>
<evidence type="ECO:0000256" key="3">
    <source>
        <dbReference type="RuleBase" id="RU362132"/>
    </source>
</evidence>
<dbReference type="SUPFAM" id="SSF52518">
    <property type="entry name" value="Thiamin diphosphate-binding fold (THDP-binding)"/>
    <property type="match status" value="2"/>
</dbReference>
<name>A0AAU9EP19_9BACT</name>
<evidence type="ECO:0000256" key="2">
    <source>
        <dbReference type="ARBA" id="ARBA00023052"/>
    </source>
</evidence>
<dbReference type="InterPro" id="IPR012000">
    <property type="entry name" value="Thiamin_PyroP_enz_cen_dom"/>
</dbReference>
<dbReference type="GO" id="GO:0000287">
    <property type="term" value="F:magnesium ion binding"/>
    <property type="evidence" value="ECO:0007669"/>
    <property type="project" value="InterPro"/>
</dbReference>
<dbReference type="Gene3D" id="3.40.50.1220">
    <property type="entry name" value="TPP-binding domain"/>
    <property type="match status" value="1"/>
</dbReference>
<dbReference type="InterPro" id="IPR045229">
    <property type="entry name" value="TPP_enz"/>
</dbReference>
<dbReference type="Pfam" id="PF00205">
    <property type="entry name" value="TPP_enzyme_M"/>
    <property type="match status" value="1"/>
</dbReference>
<gene>
    <name evidence="7" type="primary">ilvB</name>
    <name evidence="7" type="ORF">FAK_26770</name>
</gene>
<dbReference type="Gene3D" id="3.40.50.970">
    <property type="match status" value="2"/>
</dbReference>
<dbReference type="FunFam" id="3.40.50.970:FF:000007">
    <property type="entry name" value="Acetolactate synthase"/>
    <property type="match status" value="1"/>
</dbReference>
<sequence>MTVGDRLAQLLAESGVQHVFGVPGGQTLPLYEGIRKSGGAINHVLMRDERSAGFAADAYARLTGKLGVCDATVGPGATNLLSPLAEAHCSSIPMLAIISDISRAWEHRRVRGNASQAMQQLEMFKPVSKWQVTLTQPASLENVLDQAIRVAVSGRPGPVVLAMPDDVGDLDIDWLRRVKPDATFPRHRSALDPAQTLAARQALLQAKKPVLLAGGGVHSSGALGELAALARKLGCPVVTTITGKGVMAETDSQVFGVTGSMGSPKANEVVRQADLVFFIGCKAGQLATFGYDCPAYGVTTIHLDIDAEEIGRNFPDSIPLVGDARLGLGDLLSALEGDSFAYQWNLEELRAINQKWYDDITLRPQAPGDPLKAQAVTRLIDQAMAPGDLAVCDASLPSGWAAAYLRLKEAGRYYLAPRGLAGLGWGAPAAVGAALARPQAERVFLFAGDGGYAFSLQEMEVMVRLKLPVITCLFNNDVLGWIKHVQLARYGDNHISTDFSHIDFATVAKGFGARAYSVNTLEELGEVLETERRPQGPVMIDMTTDQYETPVLRNASGAA</sequence>
<dbReference type="InterPro" id="IPR012001">
    <property type="entry name" value="Thiamin_PyroP_enz_TPP-bd_dom"/>
</dbReference>
<dbReference type="GO" id="GO:0030976">
    <property type="term" value="F:thiamine pyrophosphate binding"/>
    <property type="evidence" value="ECO:0007669"/>
    <property type="project" value="InterPro"/>
</dbReference>
<reference evidence="8" key="1">
    <citation type="journal article" date="2023" name="Arch. Microbiol.">
        <title>Desulfoferula mesophilus gen. nov. sp. nov., a mesophilic sulfate-reducing bacterium isolated from a brackish lake sediment.</title>
        <authorList>
            <person name="Watanabe T."/>
            <person name="Yabe T."/>
            <person name="Tsuji J.M."/>
            <person name="Fukui M."/>
        </authorList>
    </citation>
    <scope>NUCLEOTIDE SEQUENCE [LARGE SCALE GENOMIC DNA]</scope>
    <source>
        <strain evidence="8">12FAK</strain>
    </source>
</reference>
<dbReference type="KEGG" id="dmp:FAK_26770"/>
<comment type="similarity">
    <text evidence="1 3">Belongs to the TPP enzyme family.</text>
</comment>
<dbReference type="EMBL" id="AP028679">
    <property type="protein sequence ID" value="BEQ15611.1"/>
    <property type="molecule type" value="Genomic_DNA"/>
</dbReference>
<dbReference type="InterPro" id="IPR029061">
    <property type="entry name" value="THDP-binding"/>
</dbReference>
<feature type="domain" description="Thiamine pyrophosphate enzyme TPP-binding" evidence="5">
    <location>
        <begin position="398"/>
        <end position="542"/>
    </location>
</feature>
<evidence type="ECO:0000256" key="1">
    <source>
        <dbReference type="ARBA" id="ARBA00007812"/>
    </source>
</evidence>
<organism evidence="7 8">
    <name type="scientific">Desulfoferula mesophila</name>
    <dbReference type="NCBI Taxonomy" id="3058419"/>
    <lineage>
        <taxon>Bacteria</taxon>
        <taxon>Pseudomonadati</taxon>
        <taxon>Thermodesulfobacteriota</taxon>
        <taxon>Desulfarculia</taxon>
        <taxon>Desulfarculales</taxon>
        <taxon>Desulfarculaceae</taxon>
        <taxon>Desulfoferula</taxon>
    </lineage>
</organism>
<evidence type="ECO:0000313" key="7">
    <source>
        <dbReference type="EMBL" id="BEQ15611.1"/>
    </source>
</evidence>
<dbReference type="Pfam" id="PF02776">
    <property type="entry name" value="TPP_enzyme_N"/>
    <property type="match status" value="1"/>
</dbReference>
<protein>
    <submittedName>
        <fullName evidence="7">Acetolactate synthase</fullName>
    </submittedName>
</protein>
<dbReference type="AlphaFoldDB" id="A0AAU9EP19"/>
<dbReference type="CDD" id="cd00568">
    <property type="entry name" value="TPP_enzymes"/>
    <property type="match status" value="1"/>
</dbReference>
<evidence type="ECO:0000313" key="8">
    <source>
        <dbReference type="Proteomes" id="UP001366166"/>
    </source>
</evidence>
<feature type="domain" description="Thiamine pyrophosphate enzyme N-terminal TPP-binding" evidence="6">
    <location>
        <begin position="1"/>
        <end position="122"/>
    </location>
</feature>
<keyword evidence="2 3" id="KW-0786">Thiamine pyrophosphate</keyword>
<dbReference type="InterPro" id="IPR011766">
    <property type="entry name" value="TPP_enzyme_TPP-bd"/>
</dbReference>
<proteinExistence type="inferred from homology"/>
<evidence type="ECO:0000259" key="4">
    <source>
        <dbReference type="Pfam" id="PF00205"/>
    </source>
</evidence>
<dbReference type="CDD" id="cd07035">
    <property type="entry name" value="TPP_PYR_POX_like"/>
    <property type="match status" value="1"/>
</dbReference>
<dbReference type="SUPFAM" id="SSF52467">
    <property type="entry name" value="DHS-like NAD/FAD-binding domain"/>
    <property type="match status" value="1"/>
</dbReference>
<dbReference type="GO" id="GO:0009097">
    <property type="term" value="P:isoleucine biosynthetic process"/>
    <property type="evidence" value="ECO:0007669"/>
    <property type="project" value="TreeGrafter"/>
</dbReference>
<evidence type="ECO:0000259" key="6">
    <source>
        <dbReference type="Pfam" id="PF02776"/>
    </source>
</evidence>
<dbReference type="RefSeq" id="WP_338600245.1">
    <property type="nucleotide sequence ID" value="NZ_AP028679.1"/>
</dbReference>
<dbReference type="GO" id="GO:0050660">
    <property type="term" value="F:flavin adenine dinucleotide binding"/>
    <property type="evidence" value="ECO:0007669"/>
    <property type="project" value="TreeGrafter"/>
</dbReference>
<dbReference type="Pfam" id="PF02775">
    <property type="entry name" value="TPP_enzyme_C"/>
    <property type="match status" value="1"/>
</dbReference>
<dbReference type="PANTHER" id="PTHR18968:SF13">
    <property type="entry name" value="ACETOLACTATE SYNTHASE CATALYTIC SUBUNIT, MITOCHONDRIAL"/>
    <property type="match status" value="1"/>
</dbReference>
<feature type="domain" description="Thiamine pyrophosphate enzyme central" evidence="4">
    <location>
        <begin position="199"/>
        <end position="329"/>
    </location>
</feature>
<accession>A0AAU9EP19</accession>
<dbReference type="GO" id="GO:0005948">
    <property type="term" value="C:acetolactate synthase complex"/>
    <property type="evidence" value="ECO:0007669"/>
    <property type="project" value="TreeGrafter"/>
</dbReference>
<dbReference type="Proteomes" id="UP001366166">
    <property type="component" value="Chromosome"/>
</dbReference>
<dbReference type="GO" id="GO:0009099">
    <property type="term" value="P:L-valine biosynthetic process"/>
    <property type="evidence" value="ECO:0007669"/>
    <property type="project" value="TreeGrafter"/>
</dbReference>
<dbReference type="GO" id="GO:0003984">
    <property type="term" value="F:acetolactate synthase activity"/>
    <property type="evidence" value="ECO:0007669"/>
    <property type="project" value="TreeGrafter"/>
</dbReference>
<evidence type="ECO:0000259" key="5">
    <source>
        <dbReference type="Pfam" id="PF02775"/>
    </source>
</evidence>
<keyword evidence="8" id="KW-1185">Reference proteome</keyword>